<evidence type="ECO:0008006" key="6">
    <source>
        <dbReference type="Google" id="ProtNLM"/>
    </source>
</evidence>
<evidence type="ECO:0000313" key="5">
    <source>
        <dbReference type="Proteomes" id="UP000002216"/>
    </source>
</evidence>
<feature type="coiled-coil region" evidence="1">
    <location>
        <begin position="98"/>
        <end position="149"/>
    </location>
</feature>
<evidence type="ECO:0000256" key="1">
    <source>
        <dbReference type="SAM" id="Coils"/>
    </source>
</evidence>
<keyword evidence="3" id="KW-0812">Transmembrane</keyword>
<keyword evidence="5" id="KW-1185">Reference proteome</keyword>
<dbReference type="HOGENOM" id="CLU_074061_0_0_7"/>
<evidence type="ECO:0000256" key="2">
    <source>
        <dbReference type="SAM" id="MobiDB-lite"/>
    </source>
</evidence>
<accession>C7LQD0</accession>
<keyword evidence="1" id="KW-0175">Coiled coil</keyword>
<name>C7LQD0_DESBD</name>
<dbReference type="eggNOG" id="COG3334">
    <property type="taxonomic scope" value="Bacteria"/>
</dbReference>
<dbReference type="STRING" id="525897.Dbac_2250"/>
<evidence type="ECO:0000313" key="4">
    <source>
        <dbReference type="EMBL" id="ACU90332.1"/>
    </source>
</evidence>
<reference evidence="4 5" key="1">
    <citation type="journal article" date="2009" name="Stand. Genomic Sci.">
        <title>Complete genome sequence of Desulfomicrobium baculatum type strain (X).</title>
        <authorList>
            <person name="Copeland A."/>
            <person name="Spring S."/>
            <person name="Goker M."/>
            <person name="Schneider S."/>
            <person name="Lapidus A."/>
            <person name="Del Rio T.G."/>
            <person name="Tice H."/>
            <person name="Cheng J.F."/>
            <person name="Chen F."/>
            <person name="Nolan M."/>
            <person name="Bruce D."/>
            <person name="Goodwin L."/>
            <person name="Pitluck S."/>
            <person name="Ivanova N."/>
            <person name="Mavrommatis K."/>
            <person name="Ovchinnikova G."/>
            <person name="Pati A."/>
            <person name="Chen A."/>
            <person name="Palaniappan K."/>
            <person name="Land M."/>
            <person name="Hauser L."/>
            <person name="Chang Y.J."/>
            <person name="Jeffries C.C."/>
            <person name="Meincke L."/>
            <person name="Sims D."/>
            <person name="Brettin T."/>
            <person name="Detter J.C."/>
            <person name="Han C."/>
            <person name="Chain P."/>
            <person name="Bristow J."/>
            <person name="Eisen J.A."/>
            <person name="Markowitz V."/>
            <person name="Hugenholtz P."/>
            <person name="Kyrpides N.C."/>
            <person name="Klenk H.P."/>
            <person name="Lucas S."/>
        </authorList>
    </citation>
    <scope>NUCLEOTIDE SEQUENCE [LARGE SCALE GENOMIC DNA]</scope>
    <source>
        <strain evidence="5">DSM 4028 / VKM B-1378 / X</strain>
    </source>
</reference>
<dbReference type="RefSeq" id="WP_015774421.1">
    <property type="nucleotide sequence ID" value="NC_013173.1"/>
</dbReference>
<keyword evidence="3" id="KW-1133">Transmembrane helix</keyword>
<feature type="compositionally biased region" description="Basic and acidic residues" evidence="2">
    <location>
        <begin position="1"/>
        <end position="10"/>
    </location>
</feature>
<dbReference type="Proteomes" id="UP000002216">
    <property type="component" value="Chromosome"/>
</dbReference>
<protein>
    <recommendedName>
        <fullName evidence="6">Magnesium transporter MgtE intracellular domain-containing protein</fullName>
    </recommendedName>
</protein>
<proteinExistence type="predicted"/>
<sequence>MVRKNNEKSKKNSTRQAPSGTGARLTRLVQACIALAAVKLVAICLLWIPSAVPETSLLQPVIIRPAIAASLAQAEEPAATSAKTQDNATDPDTQTGQLQDLNAREQALAKKEAELKALEAQVDEKLTTLRELEIRMQNLIDSAGSIQDEKMAHLIDVYSNMKPKQAALVLQTLEEPIAVRILAGMSGRKAGEILSSVRPDRAAALSAALTRLQTGESGN</sequence>
<gene>
    <name evidence="4" type="ordered locus">Dbac_2250</name>
</gene>
<keyword evidence="3" id="KW-0472">Membrane</keyword>
<dbReference type="EMBL" id="CP001629">
    <property type="protein sequence ID" value="ACU90332.1"/>
    <property type="molecule type" value="Genomic_DNA"/>
</dbReference>
<evidence type="ECO:0000256" key="3">
    <source>
        <dbReference type="SAM" id="Phobius"/>
    </source>
</evidence>
<dbReference type="AlphaFoldDB" id="C7LQD0"/>
<dbReference type="KEGG" id="dba:Dbac_2250"/>
<feature type="compositionally biased region" description="Polar residues" evidence="2">
    <location>
        <begin position="81"/>
        <end position="97"/>
    </location>
</feature>
<feature type="transmembrane region" description="Helical" evidence="3">
    <location>
        <begin position="28"/>
        <end position="48"/>
    </location>
</feature>
<dbReference type="SUPFAM" id="SSF158791">
    <property type="entry name" value="MgtE N-terminal domain-like"/>
    <property type="match status" value="1"/>
</dbReference>
<feature type="region of interest" description="Disordered" evidence="2">
    <location>
        <begin position="1"/>
        <end position="21"/>
    </location>
</feature>
<organism evidence="4 5">
    <name type="scientific">Desulfomicrobium baculatum (strain DSM 4028 / VKM B-1378 / X)</name>
    <name type="common">Desulfovibrio baculatus</name>
    <dbReference type="NCBI Taxonomy" id="525897"/>
    <lineage>
        <taxon>Bacteria</taxon>
        <taxon>Pseudomonadati</taxon>
        <taxon>Thermodesulfobacteriota</taxon>
        <taxon>Desulfovibrionia</taxon>
        <taxon>Desulfovibrionales</taxon>
        <taxon>Desulfomicrobiaceae</taxon>
        <taxon>Desulfomicrobium</taxon>
    </lineage>
</organism>
<feature type="region of interest" description="Disordered" evidence="2">
    <location>
        <begin position="77"/>
        <end position="97"/>
    </location>
</feature>
<dbReference type="OrthoDB" id="5297650at2"/>